<keyword evidence="7" id="KW-1133">Transmembrane helix</keyword>
<evidence type="ECO:0000313" key="13">
    <source>
        <dbReference type="Proteomes" id="UP001153636"/>
    </source>
</evidence>
<proteinExistence type="inferred from homology"/>
<accession>A0A9P0D547</accession>
<dbReference type="PANTHER" id="PTHR21252:SF2">
    <property type="entry name" value="MITOCHONDRIAL OUTER MEMBRANE PROTEIN SLC25A46"/>
    <property type="match status" value="1"/>
</dbReference>
<name>A0A9P0D547_9CUCU</name>
<keyword evidence="6" id="KW-1000">Mitochondrion outer membrane</keyword>
<keyword evidence="3 11" id="KW-0813">Transport</keyword>
<dbReference type="AlphaFoldDB" id="A0A9P0D547"/>
<evidence type="ECO:0000256" key="8">
    <source>
        <dbReference type="ARBA" id="ARBA00023128"/>
    </source>
</evidence>
<dbReference type="InterPro" id="IPR018108">
    <property type="entry name" value="MCP_transmembrane"/>
</dbReference>
<evidence type="ECO:0000256" key="2">
    <source>
        <dbReference type="ARBA" id="ARBA00006375"/>
    </source>
</evidence>
<dbReference type="GO" id="GO:0005741">
    <property type="term" value="C:mitochondrial outer membrane"/>
    <property type="evidence" value="ECO:0007669"/>
    <property type="project" value="UniProtKB-SubCell"/>
</dbReference>
<keyword evidence="8" id="KW-0496">Mitochondrion</keyword>
<dbReference type="Proteomes" id="UP001153636">
    <property type="component" value="Chromosome 6"/>
</dbReference>
<evidence type="ECO:0000313" key="12">
    <source>
        <dbReference type="EMBL" id="CAH1112501.1"/>
    </source>
</evidence>
<sequence>MDRSSSFPYTAEENYYNNPDLIRRLPVHDDDVPKTTPYLDYTSYAVPEEVKIKRYIGSGVTFISLVAENLLSHPFVVLRRQCQVHQNAQKYHLQPFTLLPVMWRLYQHQGVTTLWKGVGSVLLVRGMSLGVDDLISKVTPWPKEISWHSSLKQFFQHTLLKSVSLAIVTPFYSASFVETVQSEIASEKPGILDVFREGFMRLLHWGSPSNGRMLPIWALIVPTITLGLAKYMFSSIVRSITLRILAAKHIARYEENGALPKDPYNSPAMHDIQLTASIVGAISSDIVFYPFETVIHRIHLQGTRTIIDNLDTGKSVLPILTNYSGALDCYESSIINEGISGLYKGFGALILQYTAHVALLKMSHWFLTQIGNLVQTPKNKPVEDDALKISPPAISNFTASRRSYLLP</sequence>
<evidence type="ECO:0000256" key="6">
    <source>
        <dbReference type="ARBA" id="ARBA00022787"/>
    </source>
</evidence>
<organism evidence="12 13">
    <name type="scientific">Psylliodes chrysocephalus</name>
    <dbReference type="NCBI Taxonomy" id="3402493"/>
    <lineage>
        <taxon>Eukaryota</taxon>
        <taxon>Metazoa</taxon>
        <taxon>Ecdysozoa</taxon>
        <taxon>Arthropoda</taxon>
        <taxon>Hexapoda</taxon>
        <taxon>Insecta</taxon>
        <taxon>Pterygota</taxon>
        <taxon>Neoptera</taxon>
        <taxon>Endopterygota</taxon>
        <taxon>Coleoptera</taxon>
        <taxon>Polyphaga</taxon>
        <taxon>Cucujiformia</taxon>
        <taxon>Chrysomeloidea</taxon>
        <taxon>Chrysomelidae</taxon>
        <taxon>Galerucinae</taxon>
        <taxon>Alticini</taxon>
        <taxon>Psylliodes</taxon>
    </lineage>
</organism>
<dbReference type="PROSITE" id="PS50920">
    <property type="entry name" value="SOLCAR"/>
    <property type="match status" value="1"/>
</dbReference>
<dbReference type="Gene3D" id="1.50.40.10">
    <property type="entry name" value="Mitochondrial carrier domain"/>
    <property type="match status" value="1"/>
</dbReference>
<evidence type="ECO:0000256" key="1">
    <source>
        <dbReference type="ARBA" id="ARBA00004374"/>
    </source>
</evidence>
<keyword evidence="13" id="KW-1185">Reference proteome</keyword>
<dbReference type="OrthoDB" id="2403262at2759"/>
<dbReference type="GO" id="GO:0090149">
    <property type="term" value="P:mitochondrial membrane fission"/>
    <property type="evidence" value="ECO:0007669"/>
    <property type="project" value="InterPro"/>
</dbReference>
<evidence type="ECO:0000256" key="10">
    <source>
        <dbReference type="PROSITE-ProRule" id="PRU00282"/>
    </source>
</evidence>
<evidence type="ECO:0008006" key="14">
    <source>
        <dbReference type="Google" id="ProtNLM"/>
    </source>
</evidence>
<evidence type="ECO:0000256" key="7">
    <source>
        <dbReference type="ARBA" id="ARBA00022989"/>
    </source>
</evidence>
<protein>
    <recommendedName>
        <fullName evidence="14">Solute carrier family 25 member 46</fullName>
    </recommendedName>
</protein>
<keyword evidence="9 10" id="KW-0472">Membrane</keyword>
<evidence type="ECO:0000256" key="4">
    <source>
        <dbReference type="ARBA" id="ARBA00022692"/>
    </source>
</evidence>
<evidence type="ECO:0000256" key="9">
    <source>
        <dbReference type="ARBA" id="ARBA00023136"/>
    </source>
</evidence>
<dbReference type="InterPro" id="IPR039158">
    <property type="entry name" value="SLC25A46"/>
</dbReference>
<dbReference type="SUPFAM" id="SSF103506">
    <property type="entry name" value="Mitochondrial carrier"/>
    <property type="match status" value="1"/>
</dbReference>
<evidence type="ECO:0000256" key="5">
    <source>
        <dbReference type="ARBA" id="ARBA00022737"/>
    </source>
</evidence>
<comment type="subcellular location">
    <subcellularLocation>
        <location evidence="1">Mitochondrion outer membrane</location>
        <topology evidence="1">Multi-pass membrane protein</topology>
    </subcellularLocation>
</comment>
<gene>
    <name evidence="12" type="ORF">PSYICH_LOCUS12246</name>
</gene>
<feature type="repeat" description="Solcar" evidence="10">
    <location>
        <begin position="271"/>
        <end position="370"/>
    </location>
</feature>
<dbReference type="InterPro" id="IPR023395">
    <property type="entry name" value="MCP_dom_sf"/>
</dbReference>
<dbReference type="Pfam" id="PF00153">
    <property type="entry name" value="Mito_carr"/>
    <property type="match status" value="2"/>
</dbReference>
<dbReference type="EMBL" id="OV651818">
    <property type="protein sequence ID" value="CAH1112501.1"/>
    <property type="molecule type" value="Genomic_DNA"/>
</dbReference>
<evidence type="ECO:0000256" key="3">
    <source>
        <dbReference type="ARBA" id="ARBA00022448"/>
    </source>
</evidence>
<evidence type="ECO:0000256" key="11">
    <source>
        <dbReference type="RuleBase" id="RU000488"/>
    </source>
</evidence>
<reference evidence="12" key="1">
    <citation type="submission" date="2022-01" db="EMBL/GenBank/DDBJ databases">
        <authorList>
            <person name="King R."/>
        </authorList>
    </citation>
    <scope>NUCLEOTIDE SEQUENCE</scope>
</reference>
<dbReference type="PANTHER" id="PTHR21252">
    <property type="entry name" value="TB1 PROTEIN-RELATED"/>
    <property type="match status" value="1"/>
</dbReference>
<keyword evidence="5" id="KW-0677">Repeat</keyword>
<comment type="similarity">
    <text evidence="2 11">Belongs to the mitochondrial carrier (TC 2.A.29) family.</text>
</comment>
<keyword evidence="4 10" id="KW-0812">Transmembrane</keyword>